<reference evidence="23" key="1">
    <citation type="journal article" date="2019" name="Int. J. Syst. Evol. Microbiol.">
        <title>The Global Catalogue of Microorganisms (GCM) 10K type strain sequencing project: providing services to taxonomists for standard genome sequencing and annotation.</title>
        <authorList>
            <consortium name="The Broad Institute Genomics Platform"/>
            <consortium name="The Broad Institute Genome Sequencing Center for Infectious Disease"/>
            <person name="Wu L."/>
            <person name="Ma J."/>
        </authorList>
    </citation>
    <scope>NUCLEOTIDE SEQUENCE [LARGE SCALE GENOMIC DNA]</scope>
    <source>
        <strain evidence="23">KCTC 52640</strain>
    </source>
</reference>
<comment type="similarity">
    <text evidence="2">Belongs to the cytochrome c oxidase subunit 2 family.</text>
</comment>
<gene>
    <name evidence="22" type="primary">coxB</name>
    <name evidence="22" type="ORF">ACFOSU_02700</name>
</gene>
<dbReference type="InterPro" id="IPR014222">
    <property type="entry name" value="Cyt_c_oxidase_su2"/>
</dbReference>
<dbReference type="InterPro" id="IPR045187">
    <property type="entry name" value="CcO_II"/>
</dbReference>
<keyword evidence="9" id="KW-1278">Translocase</keyword>
<evidence type="ECO:0000256" key="4">
    <source>
        <dbReference type="ARBA" id="ARBA00022448"/>
    </source>
</evidence>
<evidence type="ECO:0000256" key="18">
    <source>
        <dbReference type="PROSITE-ProRule" id="PRU00433"/>
    </source>
</evidence>
<evidence type="ECO:0000259" key="21">
    <source>
        <dbReference type="PROSITE" id="PS51007"/>
    </source>
</evidence>
<dbReference type="Gene3D" id="2.60.40.420">
    <property type="entry name" value="Cupredoxins - blue copper proteins"/>
    <property type="match status" value="1"/>
</dbReference>
<evidence type="ECO:0000256" key="17">
    <source>
        <dbReference type="ARBA" id="ARBA00047816"/>
    </source>
</evidence>
<keyword evidence="13" id="KW-0186">Copper</keyword>
<evidence type="ECO:0000256" key="1">
    <source>
        <dbReference type="ARBA" id="ARBA00004141"/>
    </source>
</evidence>
<feature type="domain" description="Cytochrome oxidase subunit II copper A binding" evidence="20">
    <location>
        <begin position="109"/>
        <end position="220"/>
    </location>
</feature>
<keyword evidence="23" id="KW-1185">Reference proteome</keyword>
<keyword evidence="6" id="KW-0679">Respiratory chain</keyword>
<dbReference type="Proteomes" id="UP001595462">
    <property type="component" value="Unassembled WGS sequence"/>
</dbReference>
<dbReference type="PROSITE" id="PS51007">
    <property type="entry name" value="CYTC"/>
    <property type="match status" value="1"/>
</dbReference>
<dbReference type="PANTHER" id="PTHR22888">
    <property type="entry name" value="CYTOCHROME C OXIDASE, SUBUNIT II"/>
    <property type="match status" value="1"/>
</dbReference>
<evidence type="ECO:0000256" key="5">
    <source>
        <dbReference type="ARBA" id="ARBA00022617"/>
    </source>
</evidence>
<evidence type="ECO:0000256" key="12">
    <source>
        <dbReference type="ARBA" id="ARBA00023004"/>
    </source>
</evidence>
<keyword evidence="12 18" id="KW-0408">Iron</keyword>
<proteinExistence type="inferred from homology"/>
<dbReference type="RefSeq" id="WP_380686209.1">
    <property type="nucleotide sequence ID" value="NZ_JBHRSS010000001.1"/>
</dbReference>
<dbReference type="PANTHER" id="PTHR22888:SF9">
    <property type="entry name" value="CYTOCHROME C OXIDASE SUBUNIT 2"/>
    <property type="match status" value="1"/>
</dbReference>
<comment type="function">
    <text evidence="15">Subunits I and II form the functional core of the enzyme complex. Electrons originating in cytochrome c are transferred via heme a and Cu(A) to the binuclear center formed by heme a3 and Cu(B).</text>
</comment>
<evidence type="ECO:0000256" key="10">
    <source>
        <dbReference type="ARBA" id="ARBA00022982"/>
    </source>
</evidence>
<keyword evidence="7 19" id="KW-0812">Transmembrane</keyword>
<evidence type="ECO:0000256" key="14">
    <source>
        <dbReference type="ARBA" id="ARBA00023136"/>
    </source>
</evidence>
<comment type="caution">
    <text evidence="22">The sequence shown here is derived from an EMBL/GenBank/DDBJ whole genome shotgun (WGS) entry which is preliminary data.</text>
</comment>
<keyword evidence="4" id="KW-0813">Transport</keyword>
<dbReference type="InterPro" id="IPR001505">
    <property type="entry name" value="Copper_CuA"/>
</dbReference>
<dbReference type="Gene3D" id="1.10.287.90">
    <property type="match status" value="1"/>
</dbReference>
<keyword evidence="8 18" id="KW-0479">Metal-binding</keyword>
<name>A0ABV7EJG9_9GAMM</name>
<dbReference type="InterPro" id="IPR009056">
    <property type="entry name" value="Cyt_c-like_dom"/>
</dbReference>
<dbReference type="InterPro" id="IPR008972">
    <property type="entry name" value="Cupredoxin"/>
</dbReference>
<evidence type="ECO:0000256" key="9">
    <source>
        <dbReference type="ARBA" id="ARBA00022967"/>
    </source>
</evidence>
<feature type="transmembrane region" description="Helical" evidence="19">
    <location>
        <begin position="77"/>
        <end position="97"/>
    </location>
</feature>
<dbReference type="InterPro" id="IPR036257">
    <property type="entry name" value="Cyt_c_oxidase_su2_TM_sf"/>
</dbReference>
<protein>
    <recommendedName>
        <fullName evidence="3">cytochrome-c oxidase</fullName>
        <ecNumber evidence="3">7.1.1.9</ecNumber>
    </recommendedName>
    <alternativeName>
        <fullName evidence="16">Cytochrome aa3 subunit 2</fullName>
    </alternativeName>
</protein>
<dbReference type="Pfam" id="PF00034">
    <property type="entry name" value="Cytochrom_C"/>
    <property type="match status" value="1"/>
</dbReference>
<evidence type="ECO:0000256" key="2">
    <source>
        <dbReference type="ARBA" id="ARBA00007866"/>
    </source>
</evidence>
<evidence type="ECO:0000256" key="16">
    <source>
        <dbReference type="ARBA" id="ARBA00031399"/>
    </source>
</evidence>
<keyword evidence="14 19" id="KW-0472">Membrane</keyword>
<dbReference type="NCBIfam" id="TIGR02866">
    <property type="entry name" value="CoxB"/>
    <property type="match status" value="1"/>
</dbReference>
<keyword evidence="10" id="KW-0249">Electron transport</keyword>
<evidence type="ECO:0000313" key="22">
    <source>
        <dbReference type="EMBL" id="MFC3102798.1"/>
    </source>
</evidence>
<evidence type="ECO:0000256" key="8">
    <source>
        <dbReference type="ARBA" id="ARBA00022723"/>
    </source>
</evidence>
<evidence type="ECO:0000256" key="3">
    <source>
        <dbReference type="ARBA" id="ARBA00012949"/>
    </source>
</evidence>
<evidence type="ECO:0000256" key="11">
    <source>
        <dbReference type="ARBA" id="ARBA00022989"/>
    </source>
</evidence>
<evidence type="ECO:0000256" key="15">
    <source>
        <dbReference type="ARBA" id="ARBA00024688"/>
    </source>
</evidence>
<comment type="catalytic activity">
    <reaction evidence="17">
        <text>4 Fe(II)-[cytochrome c] + O2 + 8 H(+)(in) = 4 Fe(III)-[cytochrome c] + 2 H2O + 4 H(+)(out)</text>
        <dbReference type="Rhea" id="RHEA:11436"/>
        <dbReference type="Rhea" id="RHEA-COMP:10350"/>
        <dbReference type="Rhea" id="RHEA-COMP:14399"/>
        <dbReference type="ChEBI" id="CHEBI:15377"/>
        <dbReference type="ChEBI" id="CHEBI:15378"/>
        <dbReference type="ChEBI" id="CHEBI:15379"/>
        <dbReference type="ChEBI" id="CHEBI:29033"/>
        <dbReference type="ChEBI" id="CHEBI:29034"/>
        <dbReference type="EC" id="7.1.1.9"/>
    </reaction>
</comment>
<dbReference type="CDD" id="cd13915">
    <property type="entry name" value="CuRO_HCO_II_like_2"/>
    <property type="match status" value="1"/>
</dbReference>
<evidence type="ECO:0000256" key="7">
    <source>
        <dbReference type="ARBA" id="ARBA00022692"/>
    </source>
</evidence>
<dbReference type="EC" id="7.1.1.9" evidence="3"/>
<evidence type="ECO:0000259" key="20">
    <source>
        <dbReference type="PROSITE" id="PS50857"/>
    </source>
</evidence>
<dbReference type="SUPFAM" id="SSF46626">
    <property type="entry name" value="Cytochrome c"/>
    <property type="match status" value="1"/>
</dbReference>
<dbReference type="PROSITE" id="PS50857">
    <property type="entry name" value="COX2_CUA"/>
    <property type="match status" value="1"/>
</dbReference>
<dbReference type="PROSITE" id="PS00078">
    <property type="entry name" value="COX2"/>
    <property type="match status" value="1"/>
</dbReference>
<dbReference type="InterPro" id="IPR036909">
    <property type="entry name" value="Cyt_c-like_dom_sf"/>
</dbReference>
<dbReference type="InterPro" id="IPR002429">
    <property type="entry name" value="CcO_II-like_C"/>
</dbReference>
<evidence type="ECO:0000256" key="19">
    <source>
        <dbReference type="SAM" id="Phobius"/>
    </source>
</evidence>
<evidence type="ECO:0000313" key="23">
    <source>
        <dbReference type="Proteomes" id="UP001595462"/>
    </source>
</evidence>
<accession>A0ABV7EJG9</accession>
<evidence type="ECO:0000256" key="13">
    <source>
        <dbReference type="ARBA" id="ARBA00023008"/>
    </source>
</evidence>
<evidence type="ECO:0000256" key="6">
    <source>
        <dbReference type="ARBA" id="ARBA00022660"/>
    </source>
</evidence>
<keyword evidence="5 18" id="KW-0349">Heme</keyword>
<feature type="domain" description="Cytochrome c" evidence="21">
    <location>
        <begin position="226"/>
        <end position="320"/>
    </location>
</feature>
<dbReference type="PRINTS" id="PR00605">
    <property type="entry name" value="CYTCHROMECIC"/>
</dbReference>
<dbReference type="EMBL" id="JBHRSS010000001">
    <property type="protein sequence ID" value="MFC3102798.1"/>
    <property type="molecule type" value="Genomic_DNA"/>
</dbReference>
<dbReference type="SUPFAM" id="SSF81464">
    <property type="entry name" value="Cytochrome c oxidase subunit II-like, transmembrane region"/>
    <property type="match status" value="1"/>
</dbReference>
<sequence>MSHSVSYLQDADQPFRFIPVQASTGAHDVDLLAYVLFGLCVVLAFVVAGLIAWFGIRYRAGSTVKRFAPVSEHRAHWIEAIFALVLLAVFLVFFYWGGRLMVDLYRPPADAMTIHVVGKQWMWKLEHPNGAREINTLHVPTGRNVRLDITSQDVIHSFYVPAFRIKHDAVPGLHTTLWFKATQTGEYRMFCAEYCGTNHSRMRGKVVVMAPADYADWLDANGHDQNPVRLGRELFRTYGCSGCHMGRSAVHAPKLAGIYGRSIALADGRTVVADQAYIRDSILQPKKQVAAGFAPIMPSFAGRISESELQQIIAYIRSLKPGDWATAGEGGDTR</sequence>
<dbReference type="InterPro" id="IPR008168">
    <property type="entry name" value="Cyt_C_IC"/>
</dbReference>
<dbReference type="SUPFAM" id="SSF49503">
    <property type="entry name" value="Cupredoxins"/>
    <property type="match status" value="1"/>
</dbReference>
<feature type="transmembrane region" description="Helical" evidence="19">
    <location>
        <begin position="31"/>
        <end position="56"/>
    </location>
</feature>
<keyword evidence="11 19" id="KW-1133">Transmembrane helix</keyword>
<comment type="subcellular location">
    <subcellularLocation>
        <location evidence="1">Membrane</location>
        <topology evidence="1">Multi-pass membrane protein</topology>
    </subcellularLocation>
</comment>
<dbReference type="Pfam" id="PF00116">
    <property type="entry name" value="COX2"/>
    <property type="match status" value="1"/>
</dbReference>
<organism evidence="22 23">
    <name type="scientific">Salinisphaera aquimarina</name>
    <dbReference type="NCBI Taxonomy" id="2094031"/>
    <lineage>
        <taxon>Bacteria</taxon>
        <taxon>Pseudomonadati</taxon>
        <taxon>Pseudomonadota</taxon>
        <taxon>Gammaproteobacteria</taxon>
        <taxon>Salinisphaerales</taxon>
        <taxon>Salinisphaeraceae</taxon>
        <taxon>Salinisphaera</taxon>
    </lineage>
</organism>